<proteinExistence type="predicted"/>
<dbReference type="AlphaFoldDB" id="T0LDI8"/>
<accession>T0LDI8</accession>
<dbReference type="HOGENOM" id="CLU_1267208_0_0_1"/>
<name>T0LDI8_9MICR</name>
<reference evidence="1 2" key="1">
    <citation type="journal article" date="2013" name="BMC Genomics">
        <title>Genome sequencing and comparative genomics of honey bee microsporidia, Nosema apis reveal novel insights into host-parasite interactions.</title>
        <authorList>
            <person name="Chen Yp."/>
            <person name="Pettis J.S."/>
            <person name="Zhao Y."/>
            <person name="Liu X."/>
            <person name="Tallon L.J."/>
            <person name="Sadzewicz L.D."/>
            <person name="Li R."/>
            <person name="Zheng H."/>
            <person name="Huang S."/>
            <person name="Zhang X."/>
            <person name="Hamilton M.C."/>
            <person name="Pernal S.F."/>
            <person name="Melathopoulos A.P."/>
            <person name="Yan X."/>
            <person name="Evans J.D."/>
        </authorList>
    </citation>
    <scope>NUCLEOTIDE SEQUENCE [LARGE SCALE GENOMIC DNA]</scope>
    <source>
        <strain evidence="1 2">BRL 01</strain>
    </source>
</reference>
<organism evidence="1 2">
    <name type="scientific">Vairimorpha apis BRL 01</name>
    <dbReference type="NCBI Taxonomy" id="1037528"/>
    <lineage>
        <taxon>Eukaryota</taxon>
        <taxon>Fungi</taxon>
        <taxon>Fungi incertae sedis</taxon>
        <taxon>Microsporidia</taxon>
        <taxon>Nosematidae</taxon>
        <taxon>Vairimorpha</taxon>
    </lineage>
</organism>
<dbReference type="EMBL" id="KE646878">
    <property type="protein sequence ID" value="EQB62339.1"/>
    <property type="molecule type" value="Genomic_DNA"/>
</dbReference>
<sequence length="218" mass="24462">MDDVIIELKTMPNNFISTDNTIKDELNDTKNEDSIITDVFNAKHNDLNESFVDFDLYEYEYNGVCGDTFERSVVGRIDINGSTTNGNSSNIDGNNILNEDNMDGTVISNSITDENTVINESNIINKTTKNENKTATNKNTIITIQPKKSTDTPQIKSISDQTSLVNTQTISKRTNPFDRERVLDEVNENNSLCYDKSKSVWYNCVVMCTGCVVELNLV</sequence>
<keyword evidence="2" id="KW-1185">Reference proteome</keyword>
<dbReference type="VEuPathDB" id="MicrosporidiaDB:NAPIS_ORF00084"/>
<evidence type="ECO:0000313" key="1">
    <source>
        <dbReference type="EMBL" id="EQB62339.1"/>
    </source>
</evidence>
<dbReference type="Proteomes" id="UP000053780">
    <property type="component" value="Unassembled WGS sequence"/>
</dbReference>
<gene>
    <name evidence="1" type="ORF">NAPIS_ORF00084</name>
</gene>
<evidence type="ECO:0000313" key="2">
    <source>
        <dbReference type="Proteomes" id="UP000053780"/>
    </source>
</evidence>
<protein>
    <submittedName>
        <fullName evidence="1">Uncharacterized protein</fullName>
    </submittedName>
</protein>